<protein>
    <submittedName>
        <fullName evidence="2">NosD domain-containing protein</fullName>
    </submittedName>
</protein>
<proteinExistence type="predicted"/>
<gene>
    <name evidence="2" type="ORF">WAK64_19065</name>
</gene>
<dbReference type="Proteomes" id="UP001312865">
    <property type="component" value="Unassembled WGS sequence"/>
</dbReference>
<comment type="caution">
    <text evidence="2">The sequence shown here is derived from an EMBL/GenBank/DDBJ whole genome shotgun (WGS) entry which is preliminary data.</text>
</comment>
<reference evidence="2 3" key="1">
    <citation type="journal article" date="2018" name="J. Microbiol.">
        <title>Bacillus spongiae sp. nov., isolated from sponge of Jeju Island.</title>
        <authorList>
            <person name="Lee G.E."/>
            <person name="Im W.T."/>
            <person name="Park J.S."/>
        </authorList>
    </citation>
    <scope>NUCLEOTIDE SEQUENCE [LARGE SCALE GENOMIC DNA]</scope>
    <source>
        <strain evidence="2 3">135PIL107-10</strain>
    </source>
</reference>
<name>A0ABU8HJ80_9BACI</name>
<evidence type="ECO:0000259" key="1">
    <source>
        <dbReference type="Pfam" id="PF05048"/>
    </source>
</evidence>
<dbReference type="InterPro" id="IPR011050">
    <property type="entry name" value="Pectin_lyase_fold/virulence"/>
</dbReference>
<dbReference type="SUPFAM" id="SSF51126">
    <property type="entry name" value="Pectin lyase-like"/>
    <property type="match status" value="1"/>
</dbReference>
<sequence length="332" mass="34995">MTIFIVPDDFPTVQAVIDNVVPPILVSGDSIEVRAGTFPSFVLPDEDQNGDPLERVRIAGCGIGKTIFFGGASDGVVIDGSPQTYLKDFTVQNYSGSGVLLQIGPNLSGDNCVIQDIEATFNGIGFDIQTNDNTLVNNFATFNVEVGGGFAIMGEDNCLFENSSNENRRGYYVTGTNNQLVDNIGKQNAQDGFLLITGGSNTLVGNLAQKNNIGINCQTDNNLIKENRSCNNINHGIILVGDVGSEPNGNRVDGNIARGNGSPLGVLIDSGIFVIDGAGTVNPNAITFNKLKLNEDFSILDEAGLATPNIYNGNVCTDNPSSPPEACDPGIN</sequence>
<dbReference type="RefSeq" id="WP_336588600.1">
    <property type="nucleotide sequence ID" value="NZ_JBBAXC010000020.1"/>
</dbReference>
<dbReference type="EMBL" id="JBBAXC010000020">
    <property type="protein sequence ID" value="MEI5909154.1"/>
    <property type="molecule type" value="Genomic_DNA"/>
</dbReference>
<dbReference type="Pfam" id="PF05048">
    <property type="entry name" value="NosD"/>
    <property type="match status" value="1"/>
</dbReference>
<evidence type="ECO:0000313" key="3">
    <source>
        <dbReference type="Proteomes" id="UP001312865"/>
    </source>
</evidence>
<dbReference type="Gene3D" id="2.160.20.10">
    <property type="entry name" value="Single-stranded right-handed beta-helix, Pectin lyase-like"/>
    <property type="match status" value="1"/>
</dbReference>
<dbReference type="InterPro" id="IPR012334">
    <property type="entry name" value="Pectin_lyas_fold"/>
</dbReference>
<keyword evidence="3" id="KW-1185">Reference proteome</keyword>
<dbReference type="InterPro" id="IPR007742">
    <property type="entry name" value="NosD_dom"/>
</dbReference>
<accession>A0ABU8HJ80</accession>
<organism evidence="2 3">
    <name type="scientific">Bacillus spongiae</name>
    <dbReference type="NCBI Taxonomy" id="2683610"/>
    <lineage>
        <taxon>Bacteria</taxon>
        <taxon>Bacillati</taxon>
        <taxon>Bacillota</taxon>
        <taxon>Bacilli</taxon>
        <taxon>Bacillales</taxon>
        <taxon>Bacillaceae</taxon>
        <taxon>Bacillus</taxon>
    </lineage>
</organism>
<evidence type="ECO:0000313" key="2">
    <source>
        <dbReference type="EMBL" id="MEI5909154.1"/>
    </source>
</evidence>
<feature type="domain" description="Periplasmic copper-binding protein NosD beta helix" evidence="1">
    <location>
        <begin position="89"/>
        <end position="240"/>
    </location>
</feature>